<evidence type="ECO:0000256" key="3">
    <source>
        <dbReference type="ARBA" id="ARBA00022723"/>
    </source>
</evidence>
<evidence type="ECO:0000256" key="6">
    <source>
        <dbReference type="ARBA" id="ARBA00022842"/>
    </source>
</evidence>
<evidence type="ECO:0000313" key="10">
    <source>
        <dbReference type="Proteomes" id="UP001374584"/>
    </source>
</evidence>
<keyword evidence="4" id="KW-0418">Kinase</keyword>
<dbReference type="Pfam" id="PF18784">
    <property type="entry name" value="CRM1_repeat_2"/>
    <property type="match status" value="1"/>
</dbReference>
<dbReference type="PANTHER" id="PTHR10210:SF41">
    <property type="entry name" value="RIBOSE-PHOSPHATE PYROPHOSPHOKINASE 1, CHLOROPLASTIC"/>
    <property type="match status" value="1"/>
</dbReference>
<dbReference type="Pfam" id="PF00156">
    <property type="entry name" value="Pribosyltran"/>
    <property type="match status" value="1"/>
</dbReference>
<dbReference type="GO" id="GO:0016301">
    <property type="term" value="F:kinase activity"/>
    <property type="evidence" value="ECO:0007669"/>
    <property type="project" value="UniProtKB-KW"/>
</dbReference>
<keyword evidence="7" id="KW-0812">Transmembrane</keyword>
<evidence type="ECO:0000256" key="7">
    <source>
        <dbReference type="SAM" id="Phobius"/>
    </source>
</evidence>
<comment type="similarity">
    <text evidence="1">Belongs to the ribose-phosphate pyrophosphokinase family.</text>
</comment>
<dbReference type="GO" id="GO:0006015">
    <property type="term" value="P:5-phosphoribose 1-diphosphate biosynthetic process"/>
    <property type="evidence" value="ECO:0007669"/>
    <property type="project" value="TreeGrafter"/>
</dbReference>
<dbReference type="EC" id="2.7.6.1" evidence="2"/>
<reference evidence="9 10" key="1">
    <citation type="submission" date="2024-01" db="EMBL/GenBank/DDBJ databases">
        <title>The genomes of 5 underutilized Papilionoideae crops provide insights into root nodulation and disease resistanc.</title>
        <authorList>
            <person name="Jiang F."/>
        </authorList>
    </citation>
    <scope>NUCLEOTIDE SEQUENCE [LARGE SCALE GENOMIC DNA]</scope>
    <source>
        <strain evidence="9">JINMINGXINNONG_FW02</strain>
        <tissue evidence="9">Leaves</tissue>
    </source>
</reference>
<dbReference type="Proteomes" id="UP001374584">
    <property type="component" value="Unassembled WGS sequence"/>
</dbReference>
<dbReference type="GO" id="GO:0002189">
    <property type="term" value="C:ribose phosphate diphosphokinase complex"/>
    <property type="evidence" value="ECO:0007669"/>
    <property type="project" value="TreeGrafter"/>
</dbReference>
<dbReference type="GO" id="GO:0000287">
    <property type="term" value="F:magnesium ion binding"/>
    <property type="evidence" value="ECO:0007669"/>
    <property type="project" value="InterPro"/>
</dbReference>
<evidence type="ECO:0000256" key="2">
    <source>
        <dbReference type="ARBA" id="ARBA00013247"/>
    </source>
</evidence>
<evidence type="ECO:0000256" key="5">
    <source>
        <dbReference type="ARBA" id="ARBA00022840"/>
    </source>
</evidence>
<comment type="caution">
    <text evidence="9">The sequence shown here is derived from an EMBL/GenBank/DDBJ whole genome shotgun (WGS) entry which is preliminary data.</text>
</comment>
<feature type="transmembrane region" description="Helical" evidence="7">
    <location>
        <begin position="429"/>
        <end position="449"/>
    </location>
</feature>
<dbReference type="AlphaFoldDB" id="A0AAN9M747"/>
<dbReference type="GO" id="GO:0006164">
    <property type="term" value="P:purine nucleotide biosynthetic process"/>
    <property type="evidence" value="ECO:0007669"/>
    <property type="project" value="TreeGrafter"/>
</dbReference>
<dbReference type="PROSITE" id="PS00114">
    <property type="entry name" value="PRPP_SYNTHASE"/>
    <property type="match status" value="1"/>
</dbReference>
<dbReference type="GO" id="GO:0005737">
    <property type="term" value="C:cytoplasm"/>
    <property type="evidence" value="ECO:0007669"/>
    <property type="project" value="TreeGrafter"/>
</dbReference>
<keyword evidence="5" id="KW-0547">Nucleotide-binding</keyword>
<dbReference type="SUPFAM" id="SSF53271">
    <property type="entry name" value="PRTase-like"/>
    <property type="match status" value="1"/>
</dbReference>
<proteinExistence type="inferred from homology"/>
<keyword evidence="4" id="KW-0808">Transferase</keyword>
<protein>
    <recommendedName>
        <fullName evidence="2">ribose-phosphate diphosphokinase</fullName>
        <ecNumber evidence="2">2.7.6.1</ecNumber>
    </recommendedName>
</protein>
<organism evidence="9 10">
    <name type="scientific">Phaseolus coccineus</name>
    <name type="common">Scarlet runner bean</name>
    <name type="synonym">Phaseolus multiflorus</name>
    <dbReference type="NCBI Taxonomy" id="3886"/>
    <lineage>
        <taxon>Eukaryota</taxon>
        <taxon>Viridiplantae</taxon>
        <taxon>Streptophyta</taxon>
        <taxon>Embryophyta</taxon>
        <taxon>Tracheophyta</taxon>
        <taxon>Spermatophyta</taxon>
        <taxon>Magnoliopsida</taxon>
        <taxon>eudicotyledons</taxon>
        <taxon>Gunneridae</taxon>
        <taxon>Pentapetalae</taxon>
        <taxon>rosids</taxon>
        <taxon>fabids</taxon>
        <taxon>Fabales</taxon>
        <taxon>Fabaceae</taxon>
        <taxon>Papilionoideae</taxon>
        <taxon>50 kb inversion clade</taxon>
        <taxon>NPAAA clade</taxon>
        <taxon>indigoferoid/millettioid clade</taxon>
        <taxon>Phaseoleae</taxon>
        <taxon>Phaseolus</taxon>
    </lineage>
</organism>
<dbReference type="InterPro" id="IPR011989">
    <property type="entry name" value="ARM-like"/>
</dbReference>
<dbReference type="InterPro" id="IPR005946">
    <property type="entry name" value="Rib-P_diPkinase"/>
</dbReference>
<dbReference type="InterPro" id="IPR041235">
    <property type="entry name" value="Exp1_repeat_2"/>
</dbReference>
<gene>
    <name evidence="9" type="ORF">VNO80_21028</name>
</gene>
<dbReference type="Gene3D" id="1.25.10.10">
    <property type="entry name" value="Leucine-rich Repeat Variant"/>
    <property type="match status" value="1"/>
</dbReference>
<dbReference type="InterPro" id="IPR000842">
    <property type="entry name" value="PRib_PP_synth_CS"/>
</dbReference>
<dbReference type="EMBL" id="JAYMYR010000008">
    <property type="protein sequence ID" value="KAK7346507.1"/>
    <property type="molecule type" value="Genomic_DNA"/>
</dbReference>
<dbReference type="GO" id="GO:0009156">
    <property type="term" value="P:ribonucleoside monophosphate biosynthetic process"/>
    <property type="evidence" value="ECO:0007669"/>
    <property type="project" value="InterPro"/>
</dbReference>
<keyword evidence="7" id="KW-1133">Transmembrane helix</keyword>
<accession>A0AAN9M747</accession>
<keyword evidence="6" id="KW-0460">Magnesium</keyword>
<keyword evidence="5" id="KW-0067">ATP-binding</keyword>
<evidence type="ECO:0000256" key="4">
    <source>
        <dbReference type="ARBA" id="ARBA00022777"/>
    </source>
</evidence>
<keyword evidence="3" id="KW-0479">Metal-binding</keyword>
<name>A0AAN9M747_PHACN</name>
<dbReference type="Gene3D" id="3.40.50.2020">
    <property type="match status" value="2"/>
</dbReference>
<sequence length="654" mass="74753">MYRNVTCRILRIFLTGNRPFRFLRSGRCRNSWNGRGQRKRSAETVTVEIVLCRSGRYFNFCMKINVDSLNNQTQGRESIAAKLVANLITKAGPDRVLACDLHSGQSMGYFDVPVDHVHCPPVILDYLASKTISSSDLVVVSPDVGGVARARSFAKKLSDAPLAIVDKRRHEHNVAECLAEMLDIWVTCYSATVAFLIGVFQNYCFLLYIYLRYVCPEGDVKGKVAVMVDDMIDTAGKNDGCITFILLFSSLMSVGTIAKGAALLHEEGAREVYACCTHAVFSVDNPAAAATLMGLQVPAMLHDMVDGHGSQLLQRRQLYAGPMSKLRMLMICRMAKPEEVLIVEDENGNIIRESLKDNDVLVQYKIMRGILIYLSHLDHDDTGKQGTVSRLIKLKENIKENLFGLEEWKRYSRYCFSLRKLSAYESSAVFIYCLPVIFFIIVGDSLTAFQIERKHKKKSLWSRRFEEGTVSELLGFKESTKENSFGIEDWKSVGGQSQNFSDLKKAPKKISFGIEDWKRGNLTTFQIERKHQRKSLWSRRFEEGTFSQLFELKESTKENLFGLEDWKRDSLTAFQIERNIKDNLFGLKDWKSVGDSITTFQIERKHGRKSLGLEDWKRTETRVQHNEICIIVEEEEREREKNAYRRTTRAREAC</sequence>
<evidence type="ECO:0000259" key="8">
    <source>
        <dbReference type="Pfam" id="PF00156"/>
    </source>
</evidence>
<dbReference type="GO" id="GO:0005524">
    <property type="term" value="F:ATP binding"/>
    <property type="evidence" value="ECO:0007669"/>
    <property type="project" value="UniProtKB-KW"/>
</dbReference>
<feature type="domain" description="Phosphoribosyltransferase" evidence="8">
    <location>
        <begin position="128"/>
        <end position="236"/>
    </location>
</feature>
<dbReference type="GO" id="GO:0004749">
    <property type="term" value="F:ribose phosphate diphosphokinase activity"/>
    <property type="evidence" value="ECO:0007669"/>
    <property type="project" value="UniProtKB-EC"/>
</dbReference>
<dbReference type="InterPro" id="IPR000836">
    <property type="entry name" value="PRTase_dom"/>
</dbReference>
<dbReference type="CDD" id="cd06223">
    <property type="entry name" value="PRTases_typeI"/>
    <property type="match status" value="1"/>
</dbReference>
<dbReference type="PANTHER" id="PTHR10210">
    <property type="entry name" value="RIBOSE-PHOSPHATE DIPHOSPHOKINASE FAMILY MEMBER"/>
    <property type="match status" value="1"/>
</dbReference>
<evidence type="ECO:0000313" key="9">
    <source>
        <dbReference type="EMBL" id="KAK7346507.1"/>
    </source>
</evidence>
<keyword evidence="7" id="KW-0472">Membrane</keyword>
<dbReference type="InterPro" id="IPR029057">
    <property type="entry name" value="PRTase-like"/>
</dbReference>
<evidence type="ECO:0000256" key="1">
    <source>
        <dbReference type="ARBA" id="ARBA00006478"/>
    </source>
</evidence>
<keyword evidence="10" id="KW-1185">Reference proteome</keyword>